<dbReference type="GO" id="GO:0004674">
    <property type="term" value="F:protein serine/threonine kinase activity"/>
    <property type="evidence" value="ECO:0007669"/>
    <property type="project" value="TreeGrafter"/>
</dbReference>
<dbReference type="PROSITE" id="PS00108">
    <property type="entry name" value="PROTEIN_KINASE_ST"/>
    <property type="match status" value="1"/>
</dbReference>
<evidence type="ECO:0000313" key="4">
    <source>
        <dbReference type="EMBL" id="RCK67461.1"/>
    </source>
</evidence>
<dbReference type="GO" id="GO:0005737">
    <property type="term" value="C:cytoplasm"/>
    <property type="evidence" value="ECO:0007669"/>
    <property type="project" value="TreeGrafter"/>
</dbReference>
<dbReference type="InterPro" id="IPR011009">
    <property type="entry name" value="Kinase-like_dom_sf"/>
</dbReference>
<dbReference type="PROSITE" id="PS50011">
    <property type="entry name" value="PROTEIN_KINASE_DOM"/>
    <property type="match status" value="1"/>
</dbReference>
<dbReference type="AlphaFoldDB" id="A0A367YR29"/>
<evidence type="ECO:0000256" key="2">
    <source>
        <dbReference type="SAM" id="MobiDB-lite"/>
    </source>
</evidence>
<gene>
    <name evidence="4" type="primary">AKL1_0</name>
    <name evidence="4" type="ORF">Cantr_02524</name>
</gene>
<feature type="compositionally biased region" description="Polar residues" evidence="2">
    <location>
        <begin position="594"/>
        <end position="603"/>
    </location>
</feature>
<dbReference type="GO" id="GO:0000147">
    <property type="term" value="P:actin cortical patch assembly"/>
    <property type="evidence" value="ECO:0007669"/>
    <property type="project" value="TreeGrafter"/>
</dbReference>
<feature type="domain" description="Protein kinase" evidence="3">
    <location>
        <begin position="20"/>
        <end position="305"/>
    </location>
</feature>
<dbReference type="PANTHER" id="PTHR22967:SF65">
    <property type="entry name" value="SERINE_THREONINE-PROTEIN KINASE AKL1"/>
    <property type="match status" value="1"/>
</dbReference>
<dbReference type="InterPro" id="IPR008271">
    <property type="entry name" value="Ser/Thr_kinase_AS"/>
</dbReference>
<evidence type="ECO:0000256" key="1">
    <source>
        <dbReference type="ARBA" id="ARBA00022741"/>
    </source>
</evidence>
<feature type="compositionally biased region" description="Polar residues" evidence="2">
    <location>
        <begin position="628"/>
        <end position="642"/>
    </location>
</feature>
<feature type="compositionally biased region" description="Polar residues" evidence="2">
    <location>
        <begin position="655"/>
        <end position="665"/>
    </location>
</feature>
<feature type="compositionally biased region" description="Basic residues" evidence="2">
    <location>
        <begin position="895"/>
        <end position="910"/>
    </location>
</feature>
<feature type="region of interest" description="Disordered" evidence="2">
    <location>
        <begin position="527"/>
        <end position="778"/>
    </location>
</feature>
<feature type="compositionally biased region" description="Pro residues" evidence="2">
    <location>
        <begin position="759"/>
        <end position="769"/>
    </location>
</feature>
<feature type="compositionally biased region" description="Polar residues" evidence="2">
    <location>
        <begin position="480"/>
        <end position="494"/>
    </location>
</feature>
<dbReference type="SUPFAM" id="SSF56112">
    <property type="entry name" value="Protein kinase-like (PK-like)"/>
    <property type="match status" value="1"/>
</dbReference>
<dbReference type="GO" id="GO:0007015">
    <property type="term" value="P:actin filament organization"/>
    <property type="evidence" value="ECO:0007669"/>
    <property type="project" value="TreeGrafter"/>
</dbReference>
<feature type="region of interest" description="Disordered" evidence="2">
    <location>
        <begin position="391"/>
        <end position="425"/>
    </location>
</feature>
<name>A0A367YR29_9ASCO</name>
<reference evidence="4 5" key="1">
    <citation type="submission" date="2018-06" db="EMBL/GenBank/DDBJ databases">
        <title>Whole genome sequencing of Candida tropicalis (genome annotated by CSBL at Korea University).</title>
        <authorList>
            <person name="Ahn J."/>
        </authorList>
    </citation>
    <scope>NUCLEOTIDE SEQUENCE [LARGE SCALE GENOMIC DNA]</scope>
    <source>
        <strain evidence="4 5">ATCC 20962</strain>
    </source>
</reference>
<organism evidence="4 5">
    <name type="scientific">Candida viswanathii</name>
    <dbReference type="NCBI Taxonomy" id="5486"/>
    <lineage>
        <taxon>Eukaryota</taxon>
        <taxon>Fungi</taxon>
        <taxon>Dikarya</taxon>
        <taxon>Ascomycota</taxon>
        <taxon>Saccharomycotina</taxon>
        <taxon>Pichiomycetes</taxon>
        <taxon>Debaryomycetaceae</taxon>
        <taxon>Candida/Lodderomyces clade</taxon>
        <taxon>Candida</taxon>
    </lineage>
</organism>
<keyword evidence="1" id="KW-0547">Nucleotide-binding</keyword>
<dbReference type="STRING" id="5486.A0A367YR29"/>
<feature type="compositionally biased region" description="Low complexity" evidence="2">
    <location>
        <begin position="391"/>
        <end position="403"/>
    </location>
</feature>
<protein>
    <submittedName>
        <fullName evidence="4">Serine/threonine-protein kinase AKL1</fullName>
    </submittedName>
</protein>
<feature type="compositionally biased region" description="Polar residues" evidence="2">
    <location>
        <begin position="863"/>
        <end position="874"/>
    </location>
</feature>
<feature type="compositionally biased region" description="Acidic residues" evidence="2">
    <location>
        <begin position="877"/>
        <end position="888"/>
    </location>
</feature>
<feature type="compositionally biased region" description="Pro residues" evidence="2">
    <location>
        <begin position="721"/>
        <end position="740"/>
    </location>
</feature>
<feature type="compositionally biased region" description="Polar residues" evidence="2">
    <location>
        <begin position="416"/>
        <end position="425"/>
    </location>
</feature>
<dbReference type="Gene3D" id="1.10.510.10">
    <property type="entry name" value="Transferase(Phosphotransferase) domain 1"/>
    <property type="match status" value="1"/>
</dbReference>
<dbReference type="InterPro" id="IPR000719">
    <property type="entry name" value="Prot_kinase_dom"/>
</dbReference>
<dbReference type="GO" id="GO:0005524">
    <property type="term" value="F:ATP binding"/>
    <property type="evidence" value="ECO:0007669"/>
    <property type="project" value="InterPro"/>
</dbReference>
<dbReference type="EMBL" id="QLNQ01000001">
    <property type="protein sequence ID" value="RCK67461.1"/>
    <property type="molecule type" value="Genomic_DNA"/>
</dbReference>
<dbReference type="OrthoDB" id="2018507at2759"/>
<evidence type="ECO:0000259" key="3">
    <source>
        <dbReference type="PROSITE" id="PS50011"/>
    </source>
</evidence>
<accession>A0A367YR29</accession>
<feature type="region of interest" description="Disordered" evidence="2">
    <location>
        <begin position="841"/>
        <end position="921"/>
    </location>
</feature>
<feature type="compositionally biased region" description="Pro residues" evidence="2">
    <location>
        <begin position="666"/>
        <end position="684"/>
    </location>
</feature>
<dbReference type="Pfam" id="PF00069">
    <property type="entry name" value="Pkinase"/>
    <property type="match status" value="1"/>
</dbReference>
<dbReference type="SMART" id="SM00220">
    <property type="entry name" value="S_TKc"/>
    <property type="match status" value="1"/>
</dbReference>
<feature type="region of interest" description="Disordered" evidence="2">
    <location>
        <begin position="456"/>
        <end position="496"/>
    </location>
</feature>
<dbReference type="Proteomes" id="UP000253472">
    <property type="component" value="Unassembled WGS sequence"/>
</dbReference>
<comment type="caution">
    <text evidence="4">The sequence shown here is derived from an EMBL/GenBank/DDBJ whole genome shotgun (WGS) entry which is preliminary data.</text>
</comment>
<proteinExistence type="predicted"/>
<feature type="compositionally biased region" description="Low complexity" evidence="2">
    <location>
        <begin position="685"/>
        <end position="720"/>
    </location>
</feature>
<feature type="compositionally biased region" description="Polar residues" evidence="2">
    <location>
        <begin position="575"/>
        <end position="588"/>
    </location>
</feature>
<sequence>MGNFPKLAEGTSLQVGKHKATVVKYLSEGGFAHIYKVTIDPPENDSNIACLKRVLLQDKNGLNELRKEVDVMKTLRHSRNIVKYYDSHAERLENGTYQVLVLMELCPNGSLLDYMNQHIKTKLSEPQILKIMLDICQGIYEMHKLKLIHRDIKIENVLIDSRNGFQLCDFGSTTVPTMAPQDQQLFNYLSHDILYHTTPQYRAPEMVDLYRGFPIDEKADIWALGCFLYKLCYYTTPFEANGDIAILHASFQFPPLPEYSGDLKNLIIIMLQENPFFRPNIVQVTMLVCKVMKIDFANLKLKDFYNAGPYNFQALHEYQVHKQNELLRQKQMYYQQQALANSKNVLPPQDQAVPVSVQATQASATSSQAPVPVPVPVPVQAEELNDGVDEQYQTPQAQTTAPTSELSPKVKGASLQVPSSMTAGSSAESLAGFSLDDDLAKDIAEIENLEDAEQRYPSLDEFDLPDAVSQKSAPPLRLTSMKTSQSDAISSKSTDVLDKVEAQEQCNKKEQAEKLADDIFSSAVVSPVVESKEQFDNPPPQQPPANDDDLLGLSRDVEKLKVENSNSHHHHQQQPRPITQPNKSSNRNPFPYTQPANIPQQENNYEHTESKKNNPWGGYRVKLEEDSNASQSPVQANTSPLQQKVPVIAVPSPPQHQAQALVTSDPSPPQQQVPVVSVPPPPQRPVQVASVPSPPQQQAQLHTQPQQPPQLQSQPQAPVAPTNPPEPIPVPAPAPAPGPAPFSYLQYASGTSPADPAAAPAPAPAPSAVPPHIAAPPLTNVKSSASIFANADAPEKPKVHIQESNLIDLEVGLVSASTSPSVVYNQSRNVSDISLIDMDESKLKPTESRPSAEQNRPFKKRVASSTHTPSQLSLQEEVIDFASDDENPDNGSHMNRLKIRSSLRRPGRSRKSGEYKRTESFNGETAKKRLSFFGS</sequence>
<evidence type="ECO:0000313" key="5">
    <source>
        <dbReference type="Proteomes" id="UP000253472"/>
    </source>
</evidence>
<keyword evidence="4" id="KW-0418">Kinase</keyword>
<keyword evidence="4" id="KW-0808">Transferase</keyword>
<dbReference type="PANTHER" id="PTHR22967">
    <property type="entry name" value="SERINE/THREONINE PROTEIN KINASE"/>
    <property type="match status" value="1"/>
</dbReference>
<keyword evidence="5" id="KW-1185">Reference proteome</keyword>